<dbReference type="Proteomes" id="UP000479710">
    <property type="component" value="Unassembled WGS sequence"/>
</dbReference>
<dbReference type="Gene3D" id="3.50.7.10">
    <property type="entry name" value="GroEL"/>
    <property type="match status" value="1"/>
</dbReference>
<dbReference type="CDD" id="cd03334">
    <property type="entry name" value="Fab1_TCP"/>
    <property type="match status" value="1"/>
</dbReference>
<dbReference type="InterPro" id="IPR027410">
    <property type="entry name" value="TCP-1-like_intermed_sf"/>
</dbReference>
<evidence type="ECO:0000313" key="3">
    <source>
        <dbReference type="Proteomes" id="UP000479710"/>
    </source>
</evidence>
<dbReference type="PANTHER" id="PTHR45748:SF8">
    <property type="entry name" value="1-PHOSPHATIDYLINOSITOL-3-PHOSPHATE 5-KINASE"/>
    <property type="match status" value="1"/>
</dbReference>
<sequence length="478" mass="52723">MSEVMNGQFKILVSRFLAAEGLCLSGETDKNWLDIVVSLSWHAALLVKPDANVGNAMDPCMYVKVKCIASGSCEQSEVIKGLVFKKSAAHKQMRASIKHPKLLLLQGVLGHSSAGLLSIDSMKQENEHLEKTLNDVISKCKPDVILVEKAVSRNVNEYIQKKRVTVVSDMNIHRLERIAQCTGSPILLLQNVLAKPDLIKQCESVHFEKFIEEHNITGEAGKRSAKTLFFLEGFPKPLGCTILLKGSTSEELKKVKRVLHFTVFAAYHLILETSFFADQRLFATGKNAMEKGNCLKTDPQLLVPCTVAPQSTFCSDIAQNSDTTKHALNILASDGEYANWDDFVNSEKSACMNDSKIETSRGHADSRLNDSDNMQSYSSLPVPDPLRNLIGDISSDFAKLTSCDDFVGSTSGATSNNVILQKNEADGKNCLETVSDRMSPKTRTSLDSQNILISMSSQHIRNQAICEQSHLSRITYYG</sequence>
<dbReference type="EMBL" id="SPHZ02000006">
    <property type="protein sequence ID" value="KAF0909795.1"/>
    <property type="molecule type" value="Genomic_DNA"/>
</dbReference>
<dbReference type="GO" id="GO:0046854">
    <property type="term" value="P:phosphatidylinositol phosphate biosynthetic process"/>
    <property type="evidence" value="ECO:0007669"/>
    <property type="project" value="TreeGrafter"/>
</dbReference>
<feature type="compositionally biased region" description="Basic and acidic residues" evidence="1">
    <location>
        <begin position="356"/>
        <end position="370"/>
    </location>
</feature>
<dbReference type="FunFam" id="3.50.7.10:FF:000007">
    <property type="entry name" value="1-phosphatidylinositol 3-phosphate 5-kinase isoform X1"/>
    <property type="match status" value="1"/>
</dbReference>
<gene>
    <name evidence="2" type="ORF">E2562_000116</name>
</gene>
<dbReference type="InterPro" id="IPR027409">
    <property type="entry name" value="GroEL-like_apical_dom_sf"/>
</dbReference>
<dbReference type="InterPro" id="IPR002423">
    <property type="entry name" value="Cpn60/GroEL/TCP-1"/>
</dbReference>
<keyword evidence="3" id="KW-1185">Reference proteome</keyword>
<evidence type="ECO:0000256" key="1">
    <source>
        <dbReference type="SAM" id="MobiDB-lite"/>
    </source>
</evidence>
<dbReference type="SUPFAM" id="SSF52029">
    <property type="entry name" value="GroEL apical domain-like"/>
    <property type="match status" value="1"/>
</dbReference>
<evidence type="ECO:0000313" key="2">
    <source>
        <dbReference type="EMBL" id="KAF0909795.1"/>
    </source>
</evidence>
<dbReference type="Pfam" id="PF00118">
    <property type="entry name" value="Cpn60_TCP1"/>
    <property type="match status" value="1"/>
</dbReference>
<feature type="region of interest" description="Disordered" evidence="1">
    <location>
        <begin position="356"/>
        <end position="380"/>
    </location>
</feature>
<dbReference type="AlphaFoldDB" id="A0A6G1DAK4"/>
<evidence type="ECO:0008006" key="4">
    <source>
        <dbReference type="Google" id="ProtNLM"/>
    </source>
</evidence>
<accession>A0A6G1DAK4</accession>
<dbReference type="GO" id="GO:0005524">
    <property type="term" value="F:ATP binding"/>
    <property type="evidence" value="ECO:0007669"/>
    <property type="project" value="InterPro"/>
</dbReference>
<protein>
    <recommendedName>
        <fullName evidence="4">1-phosphatidylinositol-3-phosphate 5-kinase</fullName>
    </recommendedName>
</protein>
<reference evidence="2 3" key="1">
    <citation type="submission" date="2019-11" db="EMBL/GenBank/DDBJ databases">
        <title>Whole genome sequence of Oryza granulata.</title>
        <authorList>
            <person name="Li W."/>
        </authorList>
    </citation>
    <scope>NUCLEOTIDE SEQUENCE [LARGE SCALE GENOMIC DNA]</scope>
    <source>
        <strain evidence="3">cv. Menghai</strain>
        <tissue evidence="2">Leaf</tissue>
    </source>
</reference>
<name>A0A6G1DAK4_9ORYZ</name>
<dbReference type="SUPFAM" id="SSF54849">
    <property type="entry name" value="GroEL-intermediate domain like"/>
    <property type="match status" value="1"/>
</dbReference>
<organism evidence="2 3">
    <name type="scientific">Oryza meyeriana var. granulata</name>
    <dbReference type="NCBI Taxonomy" id="110450"/>
    <lineage>
        <taxon>Eukaryota</taxon>
        <taxon>Viridiplantae</taxon>
        <taxon>Streptophyta</taxon>
        <taxon>Embryophyta</taxon>
        <taxon>Tracheophyta</taxon>
        <taxon>Spermatophyta</taxon>
        <taxon>Magnoliopsida</taxon>
        <taxon>Liliopsida</taxon>
        <taxon>Poales</taxon>
        <taxon>Poaceae</taxon>
        <taxon>BOP clade</taxon>
        <taxon>Oryzoideae</taxon>
        <taxon>Oryzeae</taxon>
        <taxon>Oryzinae</taxon>
        <taxon>Oryza</taxon>
        <taxon>Oryza meyeriana</taxon>
    </lineage>
</organism>
<dbReference type="GO" id="GO:0010008">
    <property type="term" value="C:endosome membrane"/>
    <property type="evidence" value="ECO:0007669"/>
    <property type="project" value="TreeGrafter"/>
</dbReference>
<proteinExistence type="predicted"/>
<dbReference type="PANTHER" id="PTHR45748">
    <property type="entry name" value="1-PHOSPHATIDYLINOSITOL 3-PHOSPHATE 5-KINASE-RELATED"/>
    <property type="match status" value="1"/>
</dbReference>
<dbReference type="GO" id="GO:0000285">
    <property type="term" value="F:1-phosphatidylinositol-3-phosphate 5-kinase activity"/>
    <property type="evidence" value="ECO:0007669"/>
    <property type="project" value="TreeGrafter"/>
</dbReference>
<feature type="non-terminal residue" evidence="2">
    <location>
        <position position="478"/>
    </location>
</feature>
<dbReference type="OrthoDB" id="158357at2759"/>
<comment type="caution">
    <text evidence="2">The sequence shown here is derived from an EMBL/GenBank/DDBJ whole genome shotgun (WGS) entry which is preliminary data.</text>
</comment>